<dbReference type="SUPFAM" id="SSF56112">
    <property type="entry name" value="Protein kinase-like (PK-like)"/>
    <property type="match status" value="1"/>
</dbReference>
<dbReference type="EMBL" id="JAWWNJ010000148">
    <property type="protein sequence ID" value="KAK6981740.1"/>
    <property type="molecule type" value="Genomic_DNA"/>
</dbReference>
<keyword evidence="5" id="KW-0067">ATP-binding</keyword>
<keyword evidence="1" id="KW-0723">Serine/threonine-protein kinase</keyword>
<dbReference type="InterPro" id="IPR004166">
    <property type="entry name" value="a-kinase_dom"/>
</dbReference>
<evidence type="ECO:0000256" key="2">
    <source>
        <dbReference type="ARBA" id="ARBA00022679"/>
    </source>
</evidence>
<name>A0AAV9ZHI2_9AGAR</name>
<sequence>MTQSLSKNESDLMLLKASRCGACIKKGKCIMSLHLYSKAATHSGQPLCTQDQNLPPVNPGPDPSMKSIEQVQADARRVAMLARTLHKGSQKSGSSAPVGTAKGVPRQISVYLAPATSAARTDASRMLSNATRSFPEDVLMDDVLKALLSHWNLDWDKESGDSLTPDHIALRLLGNVGVEPHSTLGTLGNFFDVHDRIHGNHPKKMLQGPPTLKLRSPAIYLEGLILVKEFEEQTGYKVPYFVLNDKEIRKRKLSTASSSVTSVVKRTRSQLTTNSFAPLRSEIGELPGFSKVSFLFATISVARDGSVDISFPDLAATPSVCILQDSPLGQGKTKNVYKVIYEGMPWVAKRFKDIGAGEGQVEIAENTAHLMEEVTRLGKTDIYLKGFVAEANDRGVSIDESLAVTKFKLGVEIAQDGCDPSPASGVSLEQYQAACNATADSESGVSAVKILWLFEPRRTTKVEHWSGTNEYPAWPQKKLGSTLNAFTHYVYQISQETTVLADLQTSAAVNENGDGLNVLFDVMMHTTNGASGVGDHGQEGIDHFVDSHECVERCAGLKLSREGFKKG</sequence>
<accession>A0AAV9ZHI2</accession>
<dbReference type="CDD" id="cd04515">
    <property type="entry name" value="Alpha_kinase"/>
    <property type="match status" value="1"/>
</dbReference>
<dbReference type="InterPro" id="IPR051852">
    <property type="entry name" value="Alpha-type_PK"/>
</dbReference>
<dbReference type="Proteomes" id="UP001362999">
    <property type="component" value="Unassembled WGS sequence"/>
</dbReference>
<dbReference type="GO" id="GO:0031037">
    <property type="term" value="P:myosin II filament disassembly"/>
    <property type="evidence" value="ECO:0007669"/>
    <property type="project" value="TreeGrafter"/>
</dbReference>
<keyword evidence="3" id="KW-0547">Nucleotide-binding</keyword>
<dbReference type="GO" id="GO:1903013">
    <property type="term" value="P:response to differentiation-inducing factor 1"/>
    <property type="evidence" value="ECO:0007669"/>
    <property type="project" value="TreeGrafter"/>
</dbReference>
<dbReference type="AlphaFoldDB" id="A0AAV9ZHI2"/>
<dbReference type="PROSITE" id="PS51158">
    <property type="entry name" value="ALPHA_KINASE"/>
    <property type="match status" value="1"/>
</dbReference>
<keyword evidence="4 7" id="KW-0418">Kinase</keyword>
<dbReference type="Gene3D" id="3.20.200.10">
    <property type="entry name" value="MHCK/EF2 kinase"/>
    <property type="match status" value="1"/>
</dbReference>
<evidence type="ECO:0000259" key="6">
    <source>
        <dbReference type="PROSITE" id="PS51158"/>
    </source>
</evidence>
<evidence type="ECO:0000313" key="7">
    <source>
        <dbReference type="EMBL" id="KAK6981740.1"/>
    </source>
</evidence>
<protein>
    <submittedName>
        <fullName evidence="7">Kinase-like domain-containing protein</fullName>
    </submittedName>
</protein>
<dbReference type="PANTHER" id="PTHR45992">
    <property type="entry name" value="EUKARYOTIC ELONGATION FACTOR 2 KINASE-RELATED"/>
    <property type="match status" value="1"/>
</dbReference>
<dbReference type="GO" id="GO:0004674">
    <property type="term" value="F:protein serine/threonine kinase activity"/>
    <property type="evidence" value="ECO:0007669"/>
    <property type="project" value="UniProtKB-KW"/>
</dbReference>
<feature type="domain" description="Alpha-type protein kinase" evidence="6">
    <location>
        <begin position="288"/>
        <end position="562"/>
    </location>
</feature>
<dbReference type="GO" id="GO:0005524">
    <property type="term" value="F:ATP binding"/>
    <property type="evidence" value="ECO:0007669"/>
    <property type="project" value="UniProtKB-KW"/>
</dbReference>
<dbReference type="Pfam" id="PF02816">
    <property type="entry name" value="Alpha_kinase"/>
    <property type="match status" value="1"/>
</dbReference>
<organism evidence="7 8">
    <name type="scientific">Favolaschia claudopus</name>
    <dbReference type="NCBI Taxonomy" id="2862362"/>
    <lineage>
        <taxon>Eukaryota</taxon>
        <taxon>Fungi</taxon>
        <taxon>Dikarya</taxon>
        <taxon>Basidiomycota</taxon>
        <taxon>Agaricomycotina</taxon>
        <taxon>Agaricomycetes</taxon>
        <taxon>Agaricomycetidae</taxon>
        <taxon>Agaricales</taxon>
        <taxon>Marasmiineae</taxon>
        <taxon>Mycenaceae</taxon>
        <taxon>Favolaschia</taxon>
    </lineage>
</organism>
<comment type="caution">
    <text evidence="7">The sequence shown here is derived from an EMBL/GenBank/DDBJ whole genome shotgun (WGS) entry which is preliminary data.</text>
</comment>
<keyword evidence="2" id="KW-0808">Transferase</keyword>
<proteinExistence type="predicted"/>
<evidence type="ECO:0000256" key="3">
    <source>
        <dbReference type="ARBA" id="ARBA00022741"/>
    </source>
</evidence>
<dbReference type="PANTHER" id="PTHR45992:SF2">
    <property type="entry name" value="EUKARYOTIC ELONGATION FACTOR 2 KINASE"/>
    <property type="match status" value="1"/>
</dbReference>
<evidence type="ECO:0000256" key="5">
    <source>
        <dbReference type="ARBA" id="ARBA00022840"/>
    </source>
</evidence>
<evidence type="ECO:0000256" key="1">
    <source>
        <dbReference type="ARBA" id="ARBA00022527"/>
    </source>
</evidence>
<evidence type="ECO:0000256" key="4">
    <source>
        <dbReference type="ARBA" id="ARBA00022777"/>
    </source>
</evidence>
<evidence type="ECO:0000313" key="8">
    <source>
        <dbReference type="Proteomes" id="UP001362999"/>
    </source>
</evidence>
<keyword evidence="8" id="KW-1185">Reference proteome</keyword>
<dbReference type="InterPro" id="IPR011009">
    <property type="entry name" value="Kinase-like_dom_sf"/>
</dbReference>
<gene>
    <name evidence="7" type="ORF">R3P38DRAFT_2807935</name>
</gene>
<reference evidence="7 8" key="1">
    <citation type="journal article" date="2024" name="J Genomics">
        <title>Draft genome sequencing and assembly of Favolaschia claudopus CIRM-BRFM 2984 isolated from oak limbs.</title>
        <authorList>
            <person name="Navarro D."/>
            <person name="Drula E."/>
            <person name="Chaduli D."/>
            <person name="Cazenave R."/>
            <person name="Ahrendt S."/>
            <person name="Wang J."/>
            <person name="Lipzen A."/>
            <person name="Daum C."/>
            <person name="Barry K."/>
            <person name="Grigoriev I.V."/>
            <person name="Favel A."/>
            <person name="Rosso M.N."/>
            <person name="Martin F."/>
        </authorList>
    </citation>
    <scope>NUCLEOTIDE SEQUENCE [LARGE SCALE GENOMIC DNA]</scope>
    <source>
        <strain evidence="7 8">CIRM-BRFM 2984</strain>
    </source>
</reference>